<accession>A0A816IXD8</accession>
<proteinExistence type="predicted"/>
<protein>
    <submittedName>
        <fullName evidence="1">(rape) hypothetical protein</fullName>
    </submittedName>
</protein>
<evidence type="ECO:0000313" key="1">
    <source>
        <dbReference type="EMBL" id="CAF1722271.1"/>
    </source>
</evidence>
<name>A0A816IXD8_BRANA</name>
<feature type="non-terminal residue" evidence="1">
    <location>
        <position position="1"/>
    </location>
</feature>
<dbReference type="EMBL" id="HG994373">
    <property type="protein sequence ID" value="CAF1722271.1"/>
    <property type="molecule type" value="Genomic_DNA"/>
</dbReference>
<dbReference type="Proteomes" id="UP001295469">
    <property type="component" value="Chromosome C09"/>
</dbReference>
<sequence>VKRKNIKKQKVGYLRIRTLEEEVICLQPTHQTMTNKRIQGRRNGDRSAVIGICKSFRPFFRSEQCRYRDLQVFDRRWRCRRSVQNPHSIKYNVTVQGLKYNGKKKQPQGKKRWYFSSRKRRDSEQHGCLKVKRGGDLKKRRGLLSGLSLVTRTEKPSFVEDEGGIVLISNNLSSSSFSSRYGCYSLILF</sequence>
<gene>
    <name evidence="1" type="ORF">DARMORV10_C09P18960.1</name>
</gene>
<reference evidence="1" key="1">
    <citation type="submission" date="2021-01" db="EMBL/GenBank/DDBJ databases">
        <authorList>
            <consortium name="Genoscope - CEA"/>
            <person name="William W."/>
        </authorList>
    </citation>
    <scope>NUCLEOTIDE SEQUENCE</scope>
</reference>
<organism evidence="1">
    <name type="scientific">Brassica napus</name>
    <name type="common">Rape</name>
    <dbReference type="NCBI Taxonomy" id="3708"/>
    <lineage>
        <taxon>Eukaryota</taxon>
        <taxon>Viridiplantae</taxon>
        <taxon>Streptophyta</taxon>
        <taxon>Embryophyta</taxon>
        <taxon>Tracheophyta</taxon>
        <taxon>Spermatophyta</taxon>
        <taxon>Magnoliopsida</taxon>
        <taxon>eudicotyledons</taxon>
        <taxon>Gunneridae</taxon>
        <taxon>Pentapetalae</taxon>
        <taxon>rosids</taxon>
        <taxon>malvids</taxon>
        <taxon>Brassicales</taxon>
        <taxon>Brassicaceae</taxon>
        <taxon>Brassiceae</taxon>
        <taxon>Brassica</taxon>
    </lineage>
</organism>
<dbReference type="AlphaFoldDB" id="A0A816IXD8"/>